<gene>
    <name evidence="1" type="ORF">J2Z32_002880</name>
</gene>
<accession>A0ABS4FUH5</accession>
<evidence type="ECO:0000313" key="1">
    <source>
        <dbReference type="EMBL" id="MBP1906231.1"/>
    </source>
</evidence>
<proteinExistence type="predicted"/>
<sequence length="62" mass="7070">MMNETSKTKKVGNDLVQKIEQLRSQLVEAAQTKEFTNDSIVALSQQLDHYIVLAQYQMIGRS</sequence>
<dbReference type="SUPFAM" id="SSF140500">
    <property type="entry name" value="BAS1536-like"/>
    <property type="match status" value="1"/>
</dbReference>
<dbReference type="Gene3D" id="4.10.280.10">
    <property type="entry name" value="Helix-loop-helix DNA-binding domain"/>
    <property type="match status" value="1"/>
</dbReference>
<reference evidence="1 2" key="1">
    <citation type="submission" date="2021-03" db="EMBL/GenBank/DDBJ databases">
        <title>Genomic Encyclopedia of Type Strains, Phase IV (KMG-IV): sequencing the most valuable type-strain genomes for metagenomic binning, comparative biology and taxonomic classification.</title>
        <authorList>
            <person name="Goeker M."/>
        </authorList>
    </citation>
    <scope>NUCLEOTIDE SEQUENCE [LARGE SCALE GENOMIC DNA]</scope>
    <source>
        <strain evidence="1 2">DSM 14349</strain>
    </source>
</reference>
<dbReference type="InterPro" id="IPR036638">
    <property type="entry name" value="HLH_DNA-bd_sf"/>
</dbReference>
<organism evidence="1 2">
    <name type="scientific">Paenibacillus turicensis</name>
    <dbReference type="NCBI Taxonomy" id="160487"/>
    <lineage>
        <taxon>Bacteria</taxon>
        <taxon>Bacillati</taxon>
        <taxon>Bacillota</taxon>
        <taxon>Bacilli</taxon>
        <taxon>Bacillales</taxon>
        <taxon>Paenibacillaceae</taxon>
        <taxon>Paenibacillus</taxon>
    </lineage>
</organism>
<dbReference type="EMBL" id="JAGGKG010000013">
    <property type="protein sequence ID" value="MBP1906231.1"/>
    <property type="molecule type" value="Genomic_DNA"/>
</dbReference>
<evidence type="ECO:0000313" key="2">
    <source>
        <dbReference type="Proteomes" id="UP001519272"/>
    </source>
</evidence>
<dbReference type="Proteomes" id="UP001519272">
    <property type="component" value="Unassembled WGS sequence"/>
</dbReference>
<comment type="caution">
    <text evidence="1">The sequence shown here is derived from an EMBL/GenBank/DDBJ whole genome shotgun (WGS) entry which is preliminary data.</text>
</comment>
<name>A0ABS4FUH5_9BACL</name>
<evidence type="ECO:0008006" key="3">
    <source>
        <dbReference type="Google" id="ProtNLM"/>
    </source>
</evidence>
<dbReference type="Pfam" id="PF09388">
    <property type="entry name" value="SpoOE-like"/>
    <property type="match status" value="1"/>
</dbReference>
<dbReference type="InterPro" id="IPR037208">
    <property type="entry name" value="Spo0E-like_sf"/>
</dbReference>
<dbReference type="InterPro" id="IPR018540">
    <property type="entry name" value="Spo0E-like"/>
</dbReference>
<keyword evidence="2" id="KW-1185">Reference proteome</keyword>
<protein>
    <recommendedName>
        <fullName evidence="3">Aspartyl-phosphate phosphatase Spo0E family protein</fullName>
    </recommendedName>
</protein>